<feature type="transmembrane region" description="Helical" evidence="2">
    <location>
        <begin position="145"/>
        <end position="166"/>
    </location>
</feature>
<evidence type="ECO:0000259" key="3">
    <source>
        <dbReference type="Pfam" id="PF20152"/>
    </source>
</evidence>
<dbReference type="OrthoDB" id="2522538at2759"/>
<feature type="region of interest" description="Disordered" evidence="1">
    <location>
        <begin position="288"/>
        <end position="308"/>
    </location>
</feature>
<keyword evidence="2" id="KW-1133">Transmembrane helix</keyword>
<feature type="transmembrane region" description="Helical" evidence="2">
    <location>
        <begin position="186"/>
        <end position="208"/>
    </location>
</feature>
<protein>
    <submittedName>
        <fullName evidence="4">RHTO0S26e01530g1_1</fullName>
    </submittedName>
</protein>
<reference evidence="4" key="1">
    <citation type="journal article" date="2014" name="Genome Announc.">
        <title>Draft genome sequence of Rhodosporidium toruloides CECT1137, an oleaginous yeast of biotechnological interest.</title>
        <authorList>
            <person name="Morin N."/>
            <person name="Calcas X."/>
            <person name="Devillers H."/>
            <person name="Durrens P."/>
            <person name="Sherman D.J."/>
            <person name="Nicaud J.-M."/>
            <person name="Neuveglise C."/>
        </authorList>
    </citation>
    <scope>NUCLEOTIDE SEQUENCE</scope>
    <source>
        <strain evidence="4">CECT1137</strain>
    </source>
</reference>
<gene>
    <name evidence="4" type="ORF">RHTO0S_26e01530g</name>
</gene>
<sequence>MSVVPMDAGKGLTDPAQIAAAAAAQQKFFVVQFGVPILIATTLSCFFAGLVLSTIFTYFSRYGKSDRWAFRILVGYFLLALLGDTGTQIAWCYGYTITSQLDPASVLLMPKCFAAYTVLTAITVFSAQIFFNWRIWVISGRTQWPLCGSICFIQVGSLACGCYMLYEMSVKKQFSEFGQVRQAPWAWLGAGLFTDVLITAGMTYYLLIAPRLNGTNARQHQVVESPLRRLAIQSFQTNFLSLCIQTTSLVLIIMKITTFHYSISGFQEAKIYIASVVISLNARHSTSDRSAHFSESNPTASGRSKGFGSRFNRSSIGTGIASQPQQQSVHVHVEREQQVEVGETERPYTVKFDRADSDWSSAEKGDVELGRLEDVSINEKI</sequence>
<dbReference type="AlphaFoldDB" id="A0A061BJ51"/>
<proteinExistence type="predicted"/>
<feature type="compositionally biased region" description="Polar residues" evidence="1">
    <location>
        <begin position="293"/>
        <end position="302"/>
    </location>
</feature>
<feature type="transmembrane region" description="Helical" evidence="2">
    <location>
        <begin position="72"/>
        <end position="93"/>
    </location>
</feature>
<keyword evidence="2" id="KW-0472">Membrane</keyword>
<dbReference type="EMBL" id="LK052961">
    <property type="protein sequence ID" value="CDR49427.1"/>
    <property type="molecule type" value="Genomic_DNA"/>
</dbReference>
<organism evidence="4">
    <name type="scientific">Rhodotorula toruloides</name>
    <name type="common">Yeast</name>
    <name type="synonym">Rhodosporidium toruloides</name>
    <dbReference type="NCBI Taxonomy" id="5286"/>
    <lineage>
        <taxon>Eukaryota</taxon>
        <taxon>Fungi</taxon>
        <taxon>Dikarya</taxon>
        <taxon>Basidiomycota</taxon>
        <taxon>Pucciniomycotina</taxon>
        <taxon>Microbotryomycetes</taxon>
        <taxon>Sporidiobolales</taxon>
        <taxon>Sporidiobolaceae</taxon>
        <taxon>Rhodotorula</taxon>
    </lineage>
</organism>
<dbReference type="PANTHER" id="PTHR40465:SF1">
    <property type="entry name" value="DUF6534 DOMAIN-CONTAINING PROTEIN"/>
    <property type="match status" value="1"/>
</dbReference>
<dbReference type="PANTHER" id="PTHR40465">
    <property type="entry name" value="CHROMOSOME 1, WHOLE GENOME SHOTGUN SEQUENCE"/>
    <property type="match status" value="1"/>
</dbReference>
<feature type="domain" description="DUF6534" evidence="3">
    <location>
        <begin position="192"/>
        <end position="285"/>
    </location>
</feature>
<evidence type="ECO:0000256" key="1">
    <source>
        <dbReference type="SAM" id="MobiDB-lite"/>
    </source>
</evidence>
<keyword evidence="2" id="KW-0812">Transmembrane</keyword>
<name>A0A061BJ51_RHOTO</name>
<feature type="transmembrane region" description="Helical" evidence="2">
    <location>
        <begin position="37"/>
        <end position="60"/>
    </location>
</feature>
<feature type="transmembrane region" description="Helical" evidence="2">
    <location>
        <begin position="113"/>
        <end position="133"/>
    </location>
</feature>
<dbReference type="Pfam" id="PF20152">
    <property type="entry name" value="DUF6534"/>
    <property type="match status" value="1"/>
</dbReference>
<dbReference type="InterPro" id="IPR045339">
    <property type="entry name" value="DUF6534"/>
</dbReference>
<evidence type="ECO:0000313" key="4">
    <source>
        <dbReference type="EMBL" id="CDR49427.1"/>
    </source>
</evidence>
<accession>A0A061BJ51</accession>
<evidence type="ECO:0000256" key="2">
    <source>
        <dbReference type="SAM" id="Phobius"/>
    </source>
</evidence>